<evidence type="ECO:0000259" key="8">
    <source>
        <dbReference type="PROSITE" id="PS50048"/>
    </source>
</evidence>
<dbReference type="EMBL" id="JAUJLE010000008">
    <property type="protein sequence ID" value="KAK1011865.1"/>
    <property type="molecule type" value="Genomic_DNA"/>
</dbReference>
<protein>
    <recommendedName>
        <fullName evidence="8">Zn(2)-C6 fungal-type domain-containing protein</fullName>
    </recommendedName>
</protein>
<keyword evidence="1" id="KW-0479">Metal-binding</keyword>
<evidence type="ECO:0000256" key="6">
    <source>
        <dbReference type="ARBA" id="ARBA00023242"/>
    </source>
</evidence>
<dbReference type="SUPFAM" id="SSF57701">
    <property type="entry name" value="Zn2/Cys6 DNA-binding domain"/>
    <property type="match status" value="1"/>
</dbReference>
<keyword evidence="3" id="KW-0805">Transcription regulation</keyword>
<keyword evidence="10" id="KW-1185">Reference proteome</keyword>
<keyword evidence="6" id="KW-0539">Nucleus</keyword>
<dbReference type="InterPro" id="IPR001138">
    <property type="entry name" value="Zn2Cys6_DnaBD"/>
</dbReference>
<name>A0AAN6R1D1_9PEZI</name>
<feature type="region of interest" description="Disordered" evidence="7">
    <location>
        <begin position="186"/>
        <end position="211"/>
    </location>
</feature>
<keyword evidence="5" id="KW-0804">Transcription</keyword>
<feature type="region of interest" description="Disordered" evidence="7">
    <location>
        <begin position="58"/>
        <end position="134"/>
    </location>
</feature>
<dbReference type="PANTHER" id="PTHR47171:SF1">
    <property type="entry name" value="ZN(II)2CYS6 TRANSCRIPTION FACTOR (EUROFUNG)"/>
    <property type="match status" value="1"/>
</dbReference>
<dbReference type="GO" id="GO:0003677">
    <property type="term" value="F:DNA binding"/>
    <property type="evidence" value="ECO:0007669"/>
    <property type="project" value="UniProtKB-KW"/>
</dbReference>
<proteinExistence type="predicted"/>
<dbReference type="AlphaFoldDB" id="A0AAN6R1D1"/>
<dbReference type="PROSITE" id="PS50048">
    <property type="entry name" value="ZN2_CY6_FUNGAL_2"/>
    <property type="match status" value="1"/>
</dbReference>
<evidence type="ECO:0000256" key="2">
    <source>
        <dbReference type="ARBA" id="ARBA00022833"/>
    </source>
</evidence>
<evidence type="ECO:0000256" key="1">
    <source>
        <dbReference type="ARBA" id="ARBA00022723"/>
    </source>
</evidence>
<organism evidence="9 10">
    <name type="scientific">Friedmanniomyces endolithicus</name>
    <dbReference type="NCBI Taxonomy" id="329885"/>
    <lineage>
        <taxon>Eukaryota</taxon>
        <taxon>Fungi</taxon>
        <taxon>Dikarya</taxon>
        <taxon>Ascomycota</taxon>
        <taxon>Pezizomycotina</taxon>
        <taxon>Dothideomycetes</taxon>
        <taxon>Dothideomycetidae</taxon>
        <taxon>Mycosphaerellales</taxon>
        <taxon>Teratosphaeriaceae</taxon>
        <taxon>Friedmanniomyces</taxon>
    </lineage>
</organism>
<feature type="domain" description="Zn(2)-C6 fungal-type" evidence="8">
    <location>
        <begin position="19"/>
        <end position="52"/>
    </location>
</feature>
<dbReference type="SMART" id="SM00906">
    <property type="entry name" value="Fungal_trans"/>
    <property type="match status" value="1"/>
</dbReference>
<dbReference type="Pfam" id="PF00172">
    <property type="entry name" value="Zn_clus"/>
    <property type="match status" value="1"/>
</dbReference>
<dbReference type="CDD" id="cd00067">
    <property type="entry name" value="GAL4"/>
    <property type="match status" value="1"/>
</dbReference>
<dbReference type="CDD" id="cd12148">
    <property type="entry name" value="fungal_TF_MHR"/>
    <property type="match status" value="1"/>
</dbReference>
<sequence>MLSQTPERTTSSRSRASKACARCNQKRVKCDALTVGQPCSRCRRGGISQCVLISSRRGQYSRKRTATSSEPGRPDVAVPGPPANETGEGAESPVTSSPQNLDHQTGTFLNEPIPEERPTPLDPTPTSHRSGESGSAYKEVSWAVMFNHFLDTRQTHRDDAIDKCSITYLGESFPLALVLEDLREGGRTRLHHPGPPLESPDVLEQNGGAPAHPPHLLQEDLSFLESKHVFEFPERAAFDALIDVFLNTFLPLYSLVNRQEFIEQYQHERLPWILVHSCCFVSTTFCAESLLHKLGYTSRKEARYAFYSKAKALFDAGYERNKIVVLQSTIMLTFWGGGPNDYWNTWSWVSTAVTIAETLGIHRSTSATNMSPKDRSLLKRLWWTLVVRDASSATLVGRPFRINMEHGDAEMLTLQDFKHEIQSLELVGHSLARTFAHYQVEVTKLSLLLYDIDYARFIPGPKALSMPEVYGRLQAWKNSLPPEVDWDQDPNRGNLLATCLSMVYDHHLMLASIGIASSEIATSNGDGDVNPDGSMTTVQQPFAELAAQRVSSQASAIVMKSQSLLVPHETYQAVFLAGVVSYTSMRSSQTMLAQVGRLVVDNCRMVLHNVRDAWDAAPWIIILFDGLTNSLNALPRQESSAQTPAVPGRTPIFSMVDFDEILRRYTKSLVCHLRCGELVLRTPDDKAYCVYLSVIPDPQCARIEIELCIIPALEQQDTDPIYYERHAEERMTASSLAQEDIGPVYMRRPFDSQARPAKNDPPTGCHNFSRLLYAVQIRPVKEAEAAVSRLPKLDVPKGQVVFSWKGTAFLKLAINRPATGIAAAAARTFRAIFQAMKSGAELHVVSVPHKNGGGLRILDMYWLHFARLSSPSPPAVLCAQQGGL</sequence>
<dbReference type="Gene3D" id="4.10.240.10">
    <property type="entry name" value="Zn(2)-C6 fungal-type DNA-binding domain"/>
    <property type="match status" value="1"/>
</dbReference>
<dbReference type="Proteomes" id="UP001175353">
    <property type="component" value="Unassembled WGS sequence"/>
</dbReference>
<comment type="caution">
    <text evidence="9">The sequence shown here is derived from an EMBL/GenBank/DDBJ whole genome shotgun (WGS) entry which is preliminary data.</text>
</comment>
<keyword evidence="2" id="KW-0862">Zinc</keyword>
<keyword evidence="4" id="KW-0238">DNA-binding</keyword>
<dbReference type="Pfam" id="PF04082">
    <property type="entry name" value="Fungal_trans"/>
    <property type="match status" value="1"/>
</dbReference>
<dbReference type="GO" id="GO:0008270">
    <property type="term" value="F:zinc ion binding"/>
    <property type="evidence" value="ECO:0007669"/>
    <property type="project" value="InterPro"/>
</dbReference>
<reference evidence="9" key="1">
    <citation type="submission" date="2023-06" db="EMBL/GenBank/DDBJ databases">
        <title>Black Yeasts Isolated from many extreme environments.</title>
        <authorList>
            <person name="Coleine C."/>
            <person name="Stajich J.E."/>
            <person name="Selbmann L."/>
        </authorList>
    </citation>
    <scope>NUCLEOTIDE SEQUENCE</scope>
    <source>
        <strain evidence="9">CCFEE 5200</strain>
    </source>
</reference>
<feature type="compositionally biased region" description="Polar residues" evidence="7">
    <location>
        <begin position="93"/>
        <end position="108"/>
    </location>
</feature>
<dbReference type="SMART" id="SM00066">
    <property type="entry name" value="GAL4"/>
    <property type="match status" value="1"/>
</dbReference>
<accession>A0AAN6R1D1</accession>
<dbReference type="GO" id="GO:0006351">
    <property type="term" value="P:DNA-templated transcription"/>
    <property type="evidence" value="ECO:0007669"/>
    <property type="project" value="InterPro"/>
</dbReference>
<evidence type="ECO:0000256" key="3">
    <source>
        <dbReference type="ARBA" id="ARBA00023015"/>
    </source>
</evidence>
<evidence type="ECO:0000256" key="7">
    <source>
        <dbReference type="SAM" id="MobiDB-lite"/>
    </source>
</evidence>
<dbReference type="InterPro" id="IPR036864">
    <property type="entry name" value="Zn2-C6_fun-type_DNA-bd_sf"/>
</dbReference>
<gene>
    <name evidence="9" type="ORF">LTR91_001967</name>
</gene>
<evidence type="ECO:0000256" key="4">
    <source>
        <dbReference type="ARBA" id="ARBA00023125"/>
    </source>
</evidence>
<evidence type="ECO:0000313" key="9">
    <source>
        <dbReference type="EMBL" id="KAK1011865.1"/>
    </source>
</evidence>
<dbReference type="GO" id="GO:0000981">
    <property type="term" value="F:DNA-binding transcription factor activity, RNA polymerase II-specific"/>
    <property type="evidence" value="ECO:0007669"/>
    <property type="project" value="InterPro"/>
</dbReference>
<dbReference type="PANTHER" id="PTHR47171">
    <property type="entry name" value="FARA-RELATED"/>
    <property type="match status" value="1"/>
</dbReference>
<evidence type="ECO:0000313" key="10">
    <source>
        <dbReference type="Proteomes" id="UP001175353"/>
    </source>
</evidence>
<evidence type="ECO:0000256" key="5">
    <source>
        <dbReference type="ARBA" id="ARBA00023163"/>
    </source>
</evidence>
<dbReference type="InterPro" id="IPR052073">
    <property type="entry name" value="Amide_Lactam_Regulators"/>
</dbReference>
<dbReference type="InterPro" id="IPR007219">
    <property type="entry name" value="XnlR_reg_dom"/>
</dbReference>